<sequence length="874" mass="100909">MIFSKFACNAFDPIENIGIFSQKKSLSLQNFNNPELSTIVSIPGTIIDSCIFNQIIVTIYQSNGFLFCRKSSLLGSFLQNINLKLKSATSPTVIFFLFQGQLNFIVSSSSGTLLYNQVKNTFNHMSEKNLVFKSVASIENLIFAVQNEKAIKIKLENDKITLQQEINFPSSHVISFNDCLVCFNGKSYTGDLQETDSLLIIQENDSNYQVKYCSYEFILDNTQTAYFKKHSIYGISLPLQSQIQPINPHPYKLNGQELTINDEQFNISKIIQAVDIYDYDQLVDIHQFSFNLVILQFLYRDEYYMIVFDTKQQESIILNISQTQLKLASQTQIFTCLDDIKDNLIIYNQYQVIKNQQPIYQYDADISSCYLNNEDIVVATYLHNVSYIYQNYELIQKIEGDQIISSSIVNNNMYVAVSITKLYVFNNNIQYFDPLEVANNEIILVIKEKIFLCSLHQMREVRSILLQAFYQIDLLLQNKTVDLSFLEFIQNYEITRHIYYLILKSVITDELKQELISQILPFIPVDLLIQYISGIKKITNDIIIKSVYSAFNRSSDFQKVLIFKQMQFILQTKPPSGFDEIPTHQIEPTQMFLPTLISTLLINKEFKLGIFLSLAYGYQLPNILNTFYGQFKLNSKKQKKFLQQVAFKIKVIDISTIDVSNSQQQFLKAFFIAFYELFGLNPISGKIQTQKETKHNQKFVLPKKELFFMLKFTPEALIYFAKFEKLLIRTIYTSIDLPQNQYQYKAKQLEIQQEPIAAVQTQGMKMEVADDDDDDWGVSTKKVKFTIKKKAQTEQTQKLVAPSLIPTIIPQTAVPVQVSSQIILPEPPISIDNTQQDSADQQYSAVALSVPDNNENQDEWGSNNWDNNFNNEQE</sequence>
<proteinExistence type="predicted"/>
<protein>
    <submittedName>
        <fullName evidence="2">Uncharacterized protein</fullName>
    </submittedName>
</protein>
<feature type="compositionally biased region" description="Polar residues" evidence="1">
    <location>
        <begin position="851"/>
        <end position="862"/>
    </location>
</feature>
<gene>
    <name evidence="2" type="ORF">SS50377_16662</name>
    <name evidence="3" type="ORF">SS50377_20947</name>
</gene>
<accession>V6LGD6</accession>
<evidence type="ECO:0000313" key="2">
    <source>
        <dbReference type="EMBL" id="EST43620.1"/>
    </source>
</evidence>
<dbReference type="AlphaFoldDB" id="V6LGD6"/>
<dbReference type="EMBL" id="KI546135">
    <property type="protein sequence ID" value="EST43620.1"/>
    <property type="molecule type" value="Genomic_DNA"/>
</dbReference>
<feature type="region of interest" description="Disordered" evidence="1">
    <location>
        <begin position="850"/>
        <end position="874"/>
    </location>
</feature>
<evidence type="ECO:0000313" key="4">
    <source>
        <dbReference type="Proteomes" id="UP000018208"/>
    </source>
</evidence>
<reference evidence="3" key="2">
    <citation type="submission" date="2020-12" db="EMBL/GenBank/DDBJ databases">
        <title>New Spironucleus salmonicida genome in near-complete chromosomes.</title>
        <authorList>
            <person name="Xu F."/>
            <person name="Kurt Z."/>
            <person name="Jimenez-Gonzalez A."/>
            <person name="Astvaldsson A."/>
            <person name="Andersson J.O."/>
            <person name="Svard S.G."/>
        </authorList>
    </citation>
    <scope>NUCLEOTIDE SEQUENCE</scope>
    <source>
        <strain evidence="3">ATCC 50377</strain>
    </source>
</reference>
<evidence type="ECO:0000313" key="3">
    <source>
        <dbReference type="EMBL" id="KAH0577593.1"/>
    </source>
</evidence>
<feature type="compositionally biased region" description="Low complexity" evidence="1">
    <location>
        <begin position="863"/>
        <end position="874"/>
    </location>
</feature>
<dbReference type="Proteomes" id="UP000018208">
    <property type="component" value="Unassembled WGS sequence"/>
</dbReference>
<reference evidence="2 3" key="1">
    <citation type="journal article" date="2014" name="PLoS Genet.">
        <title>The Genome of Spironucleus salmonicida Highlights a Fish Pathogen Adapted to Fluctuating Environments.</title>
        <authorList>
            <person name="Xu F."/>
            <person name="Jerlstrom-Hultqvist J."/>
            <person name="Einarsson E."/>
            <person name="Astvaldsson A."/>
            <person name="Svard S.G."/>
            <person name="Andersson J.O."/>
        </authorList>
    </citation>
    <scope>NUCLEOTIDE SEQUENCE</scope>
    <source>
        <strain evidence="3">ATCC 50377</strain>
    </source>
</reference>
<keyword evidence="4" id="KW-1185">Reference proteome</keyword>
<organism evidence="2">
    <name type="scientific">Spironucleus salmonicida</name>
    <dbReference type="NCBI Taxonomy" id="348837"/>
    <lineage>
        <taxon>Eukaryota</taxon>
        <taxon>Metamonada</taxon>
        <taxon>Diplomonadida</taxon>
        <taxon>Hexamitidae</taxon>
        <taxon>Hexamitinae</taxon>
        <taxon>Spironucleus</taxon>
    </lineage>
</organism>
<dbReference type="EMBL" id="AUWU02000001">
    <property type="protein sequence ID" value="KAH0577593.1"/>
    <property type="molecule type" value="Genomic_DNA"/>
</dbReference>
<evidence type="ECO:0000256" key="1">
    <source>
        <dbReference type="SAM" id="MobiDB-lite"/>
    </source>
</evidence>
<name>V6LGD6_9EUKA</name>
<dbReference type="VEuPathDB" id="GiardiaDB:SS50377_20947"/>